<evidence type="ECO:0000256" key="1">
    <source>
        <dbReference type="SAM" id="Phobius"/>
    </source>
</evidence>
<feature type="transmembrane region" description="Helical" evidence="1">
    <location>
        <begin position="42"/>
        <end position="60"/>
    </location>
</feature>
<dbReference type="AlphaFoldDB" id="A0A6A1R4A3"/>
<keyword evidence="1" id="KW-0472">Membrane</keyword>
<feature type="transmembrane region" description="Helical" evidence="1">
    <location>
        <begin position="67"/>
        <end position="84"/>
    </location>
</feature>
<dbReference type="EMBL" id="VZOT01000003">
    <property type="protein sequence ID" value="KAB0587435.1"/>
    <property type="molecule type" value="Genomic_DNA"/>
</dbReference>
<protein>
    <submittedName>
        <fullName evidence="2">Uncharacterized protein</fullName>
    </submittedName>
</protein>
<gene>
    <name evidence="2" type="ORF">F7P80_06550</name>
</gene>
<dbReference type="RefSeq" id="WP_130932711.1">
    <property type="nucleotide sequence ID" value="NZ_CP020121.1"/>
</dbReference>
<feature type="transmembrane region" description="Helical" evidence="1">
    <location>
        <begin position="96"/>
        <end position="121"/>
    </location>
</feature>
<accession>A0A6A1R4A3</accession>
<reference evidence="2" key="1">
    <citation type="submission" date="2019-09" db="EMBL/GenBank/DDBJ databases">
        <title>Draft genome sequences of 48 bacterial type strains from the CCUG.</title>
        <authorList>
            <person name="Tunovic T."/>
            <person name="Pineiro-Iglesias B."/>
            <person name="Unosson C."/>
            <person name="Inganas E."/>
            <person name="Ohlen M."/>
            <person name="Cardew S."/>
            <person name="Jensie-Markopoulos S."/>
            <person name="Salva-Serra F."/>
            <person name="Jaen-Luchoro D."/>
            <person name="Karlsson R."/>
            <person name="Svensson-Stadler L."/>
            <person name="Chun J."/>
            <person name="Moore E."/>
        </authorList>
    </citation>
    <scope>NUCLEOTIDE SEQUENCE</scope>
    <source>
        <strain evidence="2">CCUG 15333</strain>
    </source>
</reference>
<dbReference type="GeneID" id="83037721"/>
<evidence type="ECO:0000313" key="2">
    <source>
        <dbReference type="EMBL" id="KAB0587435.1"/>
    </source>
</evidence>
<comment type="caution">
    <text evidence="2">The sequence shown here is derived from an EMBL/GenBank/DDBJ whole genome shotgun (WGS) entry which is preliminary data.</text>
</comment>
<organism evidence="2">
    <name type="scientific">Comamonas kerstersii</name>
    <dbReference type="NCBI Taxonomy" id="225992"/>
    <lineage>
        <taxon>Bacteria</taxon>
        <taxon>Pseudomonadati</taxon>
        <taxon>Pseudomonadota</taxon>
        <taxon>Betaproteobacteria</taxon>
        <taxon>Burkholderiales</taxon>
        <taxon>Comamonadaceae</taxon>
        <taxon>Comamonas</taxon>
    </lineage>
</organism>
<proteinExistence type="predicted"/>
<sequence>MHRTPTPLSVTIAATLIAVYGVLSLLRLALYGSGLPSSAVGMAIWAFCIVGFSVVAYSLYRGSNVMRCLLALAVGASLVLFPIYKPEMPEGGLHLVLYVLQLALPVVACALTFTPQAMAWFKK</sequence>
<keyword evidence="1" id="KW-0812">Transmembrane</keyword>
<keyword evidence="1" id="KW-1133">Transmembrane helix</keyword>
<name>A0A6A1R4A3_9BURK</name>
<feature type="transmembrane region" description="Helical" evidence="1">
    <location>
        <begin position="12"/>
        <end position="30"/>
    </location>
</feature>